<accession>A0A7E4ZV30</accession>
<sequence>MKPRIGSDSACIVTANLLYSHGYFVREISPAEQAELINYELELDAYNKELADFLHTTYINHPPAINWIYGHRTMLPRLQHAMPRRPILPSFCNSRETAIYKLNGCVVQNYRIFIGSLYVRNLNDEERREMDEYEYRLKEYQRELMESIGKPTEKRNNGNGIFTGFNDFPESGFANFEKSIFGWDDNNGSGESDDEDDERNEVTDNVGRILIGTTVAPTTKTTTPATRPPPTRMLPPTAPKFCSQLY</sequence>
<dbReference type="WBParaSite" id="Pan_g18998.t1">
    <property type="protein sequence ID" value="Pan_g18998.t1"/>
    <property type="gene ID" value="Pan_g18998"/>
</dbReference>
<keyword evidence="9" id="KW-1185">Reference proteome</keyword>
<dbReference type="SUPFAM" id="SSF55149">
    <property type="entry name" value="Pepsin inhibitor-3"/>
    <property type="match status" value="1"/>
</dbReference>
<keyword evidence="3" id="KW-0964">Secreted</keyword>
<dbReference type="PANTHER" id="PTHR37969">
    <property type="entry name" value="PROTEIN CBG07421-RELATED"/>
    <property type="match status" value="1"/>
</dbReference>
<comment type="similarity">
    <text evidence="2">Belongs to the protease inhibitor I33 family.</text>
</comment>
<protein>
    <submittedName>
        <fullName evidence="10">Pepsin-I3 domain-containing protein</fullName>
    </submittedName>
</protein>
<keyword evidence="5" id="KW-1015">Disulfide bond</keyword>
<evidence type="ECO:0000313" key="9">
    <source>
        <dbReference type="Proteomes" id="UP000492821"/>
    </source>
</evidence>
<feature type="domain" description="Pepsin inhibitor-3-like repeated" evidence="8">
    <location>
        <begin position="9"/>
        <end position="54"/>
    </location>
</feature>
<feature type="region of interest" description="Disordered" evidence="7">
    <location>
        <begin position="218"/>
        <end position="246"/>
    </location>
</feature>
<dbReference type="Pfam" id="PF06394">
    <property type="entry name" value="Pepsin-I3"/>
    <property type="match status" value="2"/>
</dbReference>
<keyword evidence="6" id="KW-0175">Coiled coil</keyword>
<feature type="compositionally biased region" description="Pro residues" evidence="7">
    <location>
        <begin position="226"/>
        <end position="238"/>
    </location>
</feature>
<feature type="domain" description="Pepsin inhibitor-3-like repeated" evidence="8">
    <location>
        <begin position="87"/>
        <end position="150"/>
    </location>
</feature>
<proteinExistence type="inferred from homology"/>
<dbReference type="Proteomes" id="UP000492821">
    <property type="component" value="Unassembled WGS sequence"/>
</dbReference>
<dbReference type="AlphaFoldDB" id="A0A7E4ZV30"/>
<reference evidence="10" key="2">
    <citation type="submission" date="2020-10" db="UniProtKB">
        <authorList>
            <consortium name="WormBaseParasite"/>
        </authorList>
    </citation>
    <scope>IDENTIFICATION</scope>
</reference>
<dbReference type="InterPro" id="IPR010480">
    <property type="entry name" value="Pepsin-I3"/>
</dbReference>
<feature type="region of interest" description="Disordered" evidence="7">
    <location>
        <begin position="182"/>
        <end position="202"/>
    </location>
</feature>
<keyword evidence="4" id="KW-0732">Signal</keyword>
<name>A0A7E4ZV30_PANRE</name>
<evidence type="ECO:0000256" key="4">
    <source>
        <dbReference type="ARBA" id="ARBA00022729"/>
    </source>
</evidence>
<evidence type="ECO:0000256" key="2">
    <source>
        <dbReference type="ARBA" id="ARBA00008019"/>
    </source>
</evidence>
<reference evidence="9" key="1">
    <citation type="journal article" date="2013" name="Genetics">
        <title>The draft genome and transcriptome of Panagrellus redivivus are shaped by the harsh demands of a free-living lifestyle.</title>
        <authorList>
            <person name="Srinivasan J."/>
            <person name="Dillman A.R."/>
            <person name="Macchietto M.G."/>
            <person name="Heikkinen L."/>
            <person name="Lakso M."/>
            <person name="Fracchia K.M."/>
            <person name="Antoshechkin I."/>
            <person name="Mortazavi A."/>
            <person name="Wong G."/>
            <person name="Sternberg P.W."/>
        </authorList>
    </citation>
    <scope>NUCLEOTIDE SEQUENCE [LARGE SCALE GENOMIC DNA]</scope>
    <source>
        <strain evidence="9">MT8872</strain>
    </source>
</reference>
<evidence type="ECO:0000256" key="5">
    <source>
        <dbReference type="ARBA" id="ARBA00023157"/>
    </source>
</evidence>
<evidence type="ECO:0000256" key="3">
    <source>
        <dbReference type="ARBA" id="ARBA00022525"/>
    </source>
</evidence>
<evidence type="ECO:0000256" key="1">
    <source>
        <dbReference type="ARBA" id="ARBA00004613"/>
    </source>
</evidence>
<dbReference type="PANTHER" id="PTHR37969:SF4">
    <property type="entry name" value="PEPSIN INHIBITOR-3-LIKE REPEATED DOMAIN-CONTAINING PROTEIN"/>
    <property type="match status" value="1"/>
</dbReference>
<dbReference type="InterPro" id="IPR051901">
    <property type="entry name" value="Protease_Inhibitor_I33"/>
</dbReference>
<dbReference type="InterPro" id="IPR038412">
    <property type="entry name" value="Pepsin-I3_sf"/>
</dbReference>
<evidence type="ECO:0000256" key="6">
    <source>
        <dbReference type="SAM" id="Coils"/>
    </source>
</evidence>
<evidence type="ECO:0000259" key="8">
    <source>
        <dbReference type="Pfam" id="PF06394"/>
    </source>
</evidence>
<feature type="coiled-coil region" evidence="6">
    <location>
        <begin position="123"/>
        <end position="150"/>
    </location>
</feature>
<evidence type="ECO:0000313" key="10">
    <source>
        <dbReference type="WBParaSite" id="Pan_g18998.t1"/>
    </source>
</evidence>
<dbReference type="GO" id="GO:0005576">
    <property type="term" value="C:extracellular region"/>
    <property type="evidence" value="ECO:0007669"/>
    <property type="project" value="UniProtKB-SubCell"/>
</dbReference>
<dbReference type="Gene3D" id="3.30.1120.50">
    <property type="entry name" value="Pepsin inhibitor-3"/>
    <property type="match status" value="2"/>
</dbReference>
<comment type="subcellular location">
    <subcellularLocation>
        <location evidence="1">Secreted</location>
    </subcellularLocation>
</comment>
<organism evidence="9 10">
    <name type="scientific">Panagrellus redivivus</name>
    <name type="common">Microworm</name>
    <dbReference type="NCBI Taxonomy" id="6233"/>
    <lineage>
        <taxon>Eukaryota</taxon>
        <taxon>Metazoa</taxon>
        <taxon>Ecdysozoa</taxon>
        <taxon>Nematoda</taxon>
        <taxon>Chromadorea</taxon>
        <taxon>Rhabditida</taxon>
        <taxon>Tylenchina</taxon>
        <taxon>Panagrolaimomorpha</taxon>
        <taxon>Panagrolaimoidea</taxon>
        <taxon>Panagrolaimidae</taxon>
        <taxon>Panagrellus</taxon>
    </lineage>
</organism>
<evidence type="ECO:0000256" key="7">
    <source>
        <dbReference type="SAM" id="MobiDB-lite"/>
    </source>
</evidence>